<feature type="domain" description="Response regulatory" evidence="2">
    <location>
        <begin position="3"/>
        <end position="117"/>
    </location>
</feature>
<evidence type="ECO:0000256" key="1">
    <source>
        <dbReference type="PROSITE-ProRule" id="PRU00169"/>
    </source>
</evidence>
<dbReference type="PANTHER" id="PTHR37299">
    <property type="entry name" value="TRANSCRIPTIONAL REGULATOR-RELATED"/>
    <property type="match status" value="1"/>
</dbReference>
<dbReference type="InterPro" id="IPR011006">
    <property type="entry name" value="CheY-like_superfamily"/>
</dbReference>
<sequence>MIRAILVDDEKYIREKVKDKLNRFFSDKIDVIGEAGSVNEAVTCIENTSFDLLLLDIHLQDGTSFDILSKFDKKNFDIIFITGFDEHAIKAIKVGALDYIIKPIDDEEFKEAIEKVIQNTTKEKKIETSVEVTQSHFLHNSEEKRIVLKTLDNIYVINENDIYYCKSESNYTTFYTKKIDRIVVSKPIKMFEELLSKENFIRCHKSYLVNKNHVIQYNKQGMLIISAEIQVPVSSRRKDFIIQQIFK</sequence>
<organism evidence="4 5">
    <name type="scientific">Tenacibaculum platacis</name>
    <dbReference type="NCBI Taxonomy" id="3137852"/>
    <lineage>
        <taxon>Bacteria</taxon>
        <taxon>Pseudomonadati</taxon>
        <taxon>Bacteroidota</taxon>
        <taxon>Flavobacteriia</taxon>
        <taxon>Flavobacteriales</taxon>
        <taxon>Flavobacteriaceae</taxon>
        <taxon>Tenacibaculum</taxon>
    </lineage>
</organism>
<name>A0ABM9NY71_9FLAO</name>
<keyword evidence="5" id="KW-1185">Reference proteome</keyword>
<feature type="modified residue" description="4-aspartylphosphate" evidence="1">
    <location>
        <position position="56"/>
    </location>
</feature>
<accession>A0ABM9NY71</accession>
<dbReference type="InterPro" id="IPR001789">
    <property type="entry name" value="Sig_transdc_resp-reg_receiver"/>
</dbReference>
<dbReference type="PROSITE" id="PS50930">
    <property type="entry name" value="HTH_LYTTR"/>
    <property type="match status" value="1"/>
</dbReference>
<reference evidence="4 5" key="1">
    <citation type="submission" date="2024-05" db="EMBL/GenBank/DDBJ databases">
        <authorList>
            <person name="Duchaud E."/>
        </authorList>
    </citation>
    <scope>NUCLEOTIDE SEQUENCE [LARGE SCALE GENOMIC DNA]</scope>
    <source>
        <strain evidence="4">Ena-SAMPLE-TAB-13-05-2024-13:56:06:370-140302</strain>
    </source>
</reference>
<proteinExistence type="predicted"/>
<feature type="domain" description="HTH LytTR-type" evidence="3">
    <location>
        <begin position="146"/>
        <end position="247"/>
    </location>
</feature>
<dbReference type="SUPFAM" id="SSF52172">
    <property type="entry name" value="CheY-like"/>
    <property type="match status" value="1"/>
</dbReference>
<dbReference type="RefSeq" id="WP_348711584.1">
    <property type="nucleotide sequence ID" value="NZ_CAXIXY010000004.1"/>
</dbReference>
<keyword evidence="1" id="KW-0597">Phosphoprotein</keyword>
<dbReference type="Pfam" id="PF00072">
    <property type="entry name" value="Response_reg"/>
    <property type="match status" value="1"/>
</dbReference>
<dbReference type="PANTHER" id="PTHR37299:SF1">
    <property type="entry name" value="STAGE 0 SPORULATION PROTEIN A HOMOLOG"/>
    <property type="match status" value="1"/>
</dbReference>
<dbReference type="PROSITE" id="PS50110">
    <property type="entry name" value="RESPONSE_REGULATORY"/>
    <property type="match status" value="1"/>
</dbReference>
<evidence type="ECO:0000313" key="5">
    <source>
        <dbReference type="Proteomes" id="UP001497416"/>
    </source>
</evidence>
<evidence type="ECO:0000259" key="3">
    <source>
        <dbReference type="PROSITE" id="PS50930"/>
    </source>
</evidence>
<dbReference type="SMART" id="SM00448">
    <property type="entry name" value="REC"/>
    <property type="match status" value="1"/>
</dbReference>
<dbReference type="InterPro" id="IPR007492">
    <property type="entry name" value="LytTR_DNA-bd_dom"/>
</dbReference>
<dbReference type="Gene3D" id="3.40.50.2300">
    <property type="match status" value="1"/>
</dbReference>
<protein>
    <submittedName>
        <fullName evidence="4">Two-component system response regulatory protein, LytTR family</fullName>
    </submittedName>
</protein>
<comment type="caution">
    <text evidence="4">The sequence shown here is derived from an EMBL/GenBank/DDBJ whole genome shotgun (WGS) entry which is preliminary data.</text>
</comment>
<dbReference type="Gene3D" id="2.40.50.1020">
    <property type="entry name" value="LytTr DNA-binding domain"/>
    <property type="match status" value="1"/>
</dbReference>
<dbReference type="EMBL" id="CAXIXY010000004">
    <property type="protein sequence ID" value="CAL2083728.1"/>
    <property type="molecule type" value="Genomic_DNA"/>
</dbReference>
<dbReference type="InterPro" id="IPR046947">
    <property type="entry name" value="LytR-like"/>
</dbReference>
<dbReference type="SMART" id="SM00850">
    <property type="entry name" value="LytTR"/>
    <property type="match status" value="1"/>
</dbReference>
<dbReference type="Proteomes" id="UP001497416">
    <property type="component" value="Unassembled WGS sequence"/>
</dbReference>
<evidence type="ECO:0000313" key="4">
    <source>
        <dbReference type="EMBL" id="CAL2083728.1"/>
    </source>
</evidence>
<dbReference type="Pfam" id="PF04397">
    <property type="entry name" value="LytTR"/>
    <property type="match status" value="1"/>
</dbReference>
<evidence type="ECO:0000259" key="2">
    <source>
        <dbReference type="PROSITE" id="PS50110"/>
    </source>
</evidence>
<gene>
    <name evidence="4" type="ORF">T190607A01A_20184</name>
</gene>